<feature type="transmembrane region" description="Helical" evidence="8">
    <location>
        <begin position="340"/>
        <end position="360"/>
    </location>
</feature>
<evidence type="ECO:0000313" key="10">
    <source>
        <dbReference type="Proteomes" id="UP000076502"/>
    </source>
</evidence>
<dbReference type="Proteomes" id="UP000076502">
    <property type="component" value="Unassembled WGS sequence"/>
</dbReference>
<dbReference type="STRING" id="178035.A0A154NXK8"/>
<dbReference type="AlphaFoldDB" id="A0A154NXK8"/>
<sequence>GEDYSNLHDLELFTLSRYSFTLFKRFSFVHLLWKLNHFVVIASSQPLLRLLLQGIKDSTWSNFNGVHVLIDRKTEERGCVNAYRYLRTAWEYDLLSTIFLCIDPVDGLVIYTYNPYSRNAPTVWGDVGNFKGRSGHPWVLLKRKHRDGKMCNGLWFDKTTDLNGYEVRLNAIEFNPHVCIDPNKRGLDKFTGDNSEIVKIVFRKLNTTVNVDVRHGTPDDLGGIDSDGIMVGMLAEIGSGNVDMGMNVRSLHAMWKIEHTYPHDQDGFCVITQRSGEVSKLMKILSFMSPGVILGNVVVLLIALFVLTKYGGCLPAGLNIIRLVTCVSILRIPQHSPTRIVLSNVFLMVLIINASFQGHWASLLTIPVSRPNIRTVEDLKNSNYTIYGSRFITDYIYDPVLRSRFHEVAYYHECKQQVLATPYTACLDDCLHLYLGSREKTLHRSRRIQQTIQVYATRENWPMFNRVTDVIRTVVEAGLVNMWRKLNLRKVYMAWKRQRLNDKRKFRILRIRHITFSFCILGIEKIHDSPDTPPRQSWAEFYSTLTLSAVYLLQ</sequence>
<dbReference type="GO" id="GO:0005886">
    <property type="term" value="C:plasma membrane"/>
    <property type="evidence" value="ECO:0007669"/>
    <property type="project" value="UniProtKB-SubCell"/>
</dbReference>
<keyword evidence="2" id="KW-1003">Cell membrane</keyword>
<keyword evidence="4 8" id="KW-1133">Transmembrane helix</keyword>
<accession>A0A154NXK8</accession>
<dbReference type="PANTHER" id="PTHR42643">
    <property type="entry name" value="IONOTROPIC RECEPTOR 20A-RELATED"/>
    <property type="match status" value="1"/>
</dbReference>
<organism evidence="9 10">
    <name type="scientific">Dufourea novaeangliae</name>
    <name type="common">Sweat bee</name>
    <dbReference type="NCBI Taxonomy" id="178035"/>
    <lineage>
        <taxon>Eukaryota</taxon>
        <taxon>Metazoa</taxon>
        <taxon>Ecdysozoa</taxon>
        <taxon>Arthropoda</taxon>
        <taxon>Hexapoda</taxon>
        <taxon>Insecta</taxon>
        <taxon>Pterygota</taxon>
        <taxon>Neoptera</taxon>
        <taxon>Endopterygota</taxon>
        <taxon>Hymenoptera</taxon>
        <taxon>Apocrita</taxon>
        <taxon>Aculeata</taxon>
        <taxon>Apoidea</taxon>
        <taxon>Anthophila</taxon>
        <taxon>Halictidae</taxon>
        <taxon>Rophitinae</taxon>
        <taxon>Dufourea</taxon>
    </lineage>
</organism>
<comment type="subcellular location">
    <subcellularLocation>
        <location evidence="1">Cell membrane</location>
        <topology evidence="1">Multi-pass membrane protein</topology>
    </subcellularLocation>
</comment>
<evidence type="ECO:0000256" key="6">
    <source>
        <dbReference type="ARBA" id="ARBA00023170"/>
    </source>
</evidence>
<protein>
    <submittedName>
        <fullName evidence="9">Uncharacterized protein</fullName>
    </submittedName>
</protein>
<keyword evidence="6" id="KW-0675">Receptor</keyword>
<dbReference type="SUPFAM" id="SSF53850">
    <property type="entry name" value="Periplasmic binding protein-like II"/>
    <property type="match status" value="1"/>
</dbReference>
<evidence type="ECO:0000256" key="5">
    <source>
        <dbReference type="ARBA" id="ARBA00023136"/>
    </source>
</evidence>
<evidence type="ECO:0000256" key="7">
    <source>
        <dbReference type="ARBA" id="ARBA00023180"/>
    </source>
</evidence>
<feature type="transmembrane region" description="Helical" evidence="8">
    <location>
        <begin position="284"/>
        <end position="308"/>
    </location>
</feature>
<reference evidence="9 10" key="1">
    <citation type="submission" date="2015-07" db="EMBL/GenBank/DDBJ databases">
        <title>The genome of Dufourea novaeangliae.</title>
        <authorList>
            <person name="Pan H."/>
            <person name="Kapheim K."/>
        </authorList>
    </citation>
    <scope>NUCLEOTIDE SEQUENCE [LARGE SCALE GENOMIC DNA]</scope>
    <source>
        <strain evidence="9">0120121106</strain>
        <tissue evidence="9">Whole body</tissue>
    </source>
</reference>
<evidence type="ECO:0000313" key="9">
    <source>
        <dbReference type="EMBL" id="KZC04357.1"/>
    </source>
</evidence>
<dbReference type="InterPro" id="IPR052192">
    <property type="entry name" value="Insect_Ionotropic_Sensory_Rcpt"/>
</dbReference>
<evidence type="ECO:0000256" key="2">
    <source>
        <dbReference type="ARBA" id="ARBA00022475"/>
    </source>
</evidence>
<keyword evidence="5 8" id="KW-0472">Membrane</keyword>
<dbReference type="OrthoDB" id="7679028at2759"/>
<gene>
    <name evidence="9" type="ORF">WN55_02719</name>
</gene>
<dbReference type="EMBL" id="KQ434778">
    <property type="protein sequence ID" value="KZC04357.1"/>
    <property type="molecule type" value="Genomic_DNA"/>
</dbReference>
<keyword evidence="7" id="KW-0325">Glycoprotein</keyword>
<evidence type="ECO:0000256" key="3">
    <source>
        <dbReference type="ARBA" id="ARBA00022692"/>
    </source>
</evidence>
<keyword evidence="3 8" id="KW-0812">Transmembrane</keyword>
<evidence type="ECO:0000256" key="8">
    <source>
        <dbReference type="SAM" id="Phobius"/>
    </source>
</evidence>
<keyword evidence="10" id="KW-1185">Reference proteome</keyword>
<feature type="non-terminal residue" evidence="9">
    <location>
        <position position="1"/>
    </location>
</feature>
<proteinExistence type="predicted"/>
<evidence type="ECO:0000256" key="1">
    <source>
        <dbReference type="ARBA" id="ARBA00004651"/>
    </source>
</evidence>
<dbReference type="PANTHER" id="PTHR42643:SF39">
    <property type="entry name" value="IONOTROPIC RECEPTOR 56A-RELATED"/>
    <property type="match status" value="1"/>
</dbReference>
<name>A0A154NXK8_DUFNO</name>
<evidence type="ECO:0000256" key="4">
    <source>
        <dbReference type="ARBA" id="ARBA00022989"/>
    </source>
</evidence>